<organism evidence="4">
    <name type="scientific">Neobacillus citreus</name>
    <dbReference type="NCBI Taxonomy" id="2833578"/>
    <lineage>
        <taxon>Bacteria</taxon>
        <taxon>Bacillati</taxon>
        <taxon>Bacillota</taxon>
        <taxon>Bacilli</taxon>
        <taxon>Bacillales</taxon>
        <taxon>Bacillaceae</taxon>
        <taxon>Neobacillus</taxon>
    </lineage>
</organism>
<protein>
    <submittedName>
        <fullName evidence="4">Redoxin domain-containing protein</fullName>
    </submittedName>
</protein>
<dbReference type="EMBL" id="JAGYPE010000001">
    <property type="protein sequence ID" value="MBS4180038.1"/>
    <property type="molecule type" value="Genomic_DNA"/>
</dbReference>
<dbReference type="InterPro" id="IPR000866">
    <property type="entry name" value="AhpC/TSA"/>
</dbReference>
<comment type="caution">
    <text evidence="4">The sequence shown here is derived from an EMBL/GenBank/DDBJ whole genome shotgun (WGS) entry which is preliminary data.</text>
</comment>
<dbReference type="PANTHER" id="PTHR42852:SF1">
    <property type="entry name" value="THIOREDOXIN-LIKE PROTEIN YNEN"/>
    <property type="match status" value="1"/>
</dbReference>
<keyword evidence="2" id="KW-0472">Membrane</keyword>
<evidence type="ECO:0000313" key="5">
    <source>
        <dbReference type="EMBL" id="MCH6265425.1"/>
    </source>
</evidence>
<dbReference type="GO" id="GO:0016209">
    <property type="term" value="F:antioxidant activity"/>
    <property type="evidence" value="ECO:0007669"/>
    <property type="project" value="InterPro"/>
</dbReference>
<evidence type="ECO:0000313" key="6">
    <source>
        <dbReference type="Proteomes" id="UP000677265"/>
    </source>
</evidence>
<dbReference type="Pfam" id="PF00578">
    <property type="entry name" value="AhpC-TSA"/>
    <property type="match status" value="1"/>
</dbReference>
<dbReference type="InterPro" id="IPR017937">
    <property type="entry name" value="Thioredoxin_CS"/>
</dbReference>
<feature type="transmembrane region" description="Helical" evidence="2">
    <location>
        <begin position="113"/>
        <end position="132"/>
    </location>
</feature>
<dbReference type="GO" id="GO:0016491">
    <property type="term" value="F:oxidoreductase activity"/>
    <property type="evidence" value="ECO:0007669"/>
    <property type="project" value="InterPro"/>
</dbReference>
<dbReference type="PROSITE" id="PS51352">
    <property type="entry name" value="THIOREDOXIN_2"/>
    <property type="match status" value="1"/>
</dbReference>
<name>A0A942Y707_9BACI</name>
<dbReference type="Gene3D" id="3.40.30.10">
    <property type="entry name" value="Glutaredoxin"/>
    <property type="match status" value="1"/>
</dbReference>
<sequence>MQVIQIGSLAISVKWLLLGVGLLIGLFVIKFWVSKTHEAELHKRVFDLLVNTLILGFFIWKGSLIILEPSIVMKSPLSLLYFTGGSKGLILAMIGSLIYFVFKGRKINIPNPLIKKILAVTALSGLIGWTMYDFAFSRTKLDKTVQEGQTVHQNSDEIGIKEGNKAPNFQLENIEGQQVQLSDFKGKKVILNLWATWCPPCKAEMPHMKDFYQEQKGKDVEIVAVNLTTSEKNPDRVEQFVKDYGLTFPVLLDESGEIADVYHAITIPTSYFIDTNGIIHKRIVGPMDKEMMTDLINGMK</sequence>
<feature type="domain" description="Thioredoxin" evidence="3">
    <location>
        <begin position="160"/>
        <end position="300"/>
    </location>
</feature>
<gene>
    <name evidence="5" type="ORF">KHB02_007765</name>
    <name evidence="4" type="ORF">KHB02_01415</name>
</gene>
<keyword evidence="1" id="KW-1015">Disulfide bond</keyword>
<dbReference type="AlphaFoldDB" id="A0A942Y707"/>
<dbReference type="SUPFAM" id="SSF52833">
    <property type="entry name" value="Thioredoxin-like"/>
    <property type="match status" value="1"/>
</dbReference>
<evidence type="ECO:0000313" key="4">
    <source>
        <dbReference type="EMBL" id="MBS4180038.1"/>
    </source>
</evidence>
<dbReference type="RefSeq" id="WP_213140066.1">
    <property type="nucleotide sequence ID" value="NZ_JAGYPE020000010.1"/>
</dbReference>
<evidence type="ECO:0000256" key="2">
    <source>
        <dbReference type="SAM" id="Phobius"/>
    </source>
</evidence>
<evidence type="ECO:0000256" key="1">
    <source>
        <dbReference type="ARBA" id="ARBA00023157"/>
    </source>
</evidence>
<keyword evidence="2" id="KW-1133">Transmembrane helix</keyword>
<keyword evidence="6" id="KW-1185">Reference proteome</keyword>
<dbReference type="InterPro" id="IPR013766">
    <property type="entry name" value="Thioredoxin_domain"/>
</dbReference>
<feature type="transmembrane region" description="Helical" evidence="2">
    <location>
        <begin position="79"/>
        <end position="101"/>
    </location>
</feature>
<evidence type="ECO:0000259" key="3">
    <source>
        <dbReference type="PROSITE" id="PS51352"/>
    </source>
</evidence>
<dbReference type="InterPro" id="IPR050553">
    <property type="entry name" value="Thioredoxin_ResA/DsbE_sf"/>
</dbReference>
<dbReference type="Proteomes" id="UP000677265">
    <property type="component" value="Unassembled WGS sequence"/>
</dbReference>
<feature type="transmembrane region" description="Helical" evidence="2">
    <location>
        <begin position="45"/>
        <end position="67"/>
    </location>
</feature>
<accession>A0A942Y707</accession>
<dbReference type="PANTHER" id="PTHR42852">
    <property type="entry name" value="THIOL:DISULFIDE INTERCHANGE PROTEIN DSBE"/>
    <property type="match status" value="1"/>
</dbReference>
<keyword evidence="2" id="KW-0812">Transmembrane</keyword>
<dbReference type="CDD" id="cd02966">
    <property type="entry name" value="TlpA_like_family"/>
    <property type="match status" value="1"/>
</dbReference>
<reference evidence="4" key="1">
    <citation type="submission" date="2021-05" db="EMBL/GenBank/DDBJ databases">
        <title>Novel Bacillus species.</title>
        <authorList>
            <person name="Liu G."/>
        </authorList>
    </citation>
    <scope>NUCLEOTIDE SEQUENCE</scope>
    <source>
        <strain evidence="4 6">FJAT-50051</strain>
    </source>
</reference>
<dbReference type="PROSITE" id="PS00194">
    <property type="entry name" value="THIOREDOXIN_1"/>
    <property type="match status" value="1"/>
</dbReference>
<dbReference type="EMBL" id="JAGYPE020000010">
    <property type="protein sequence ID" value="MCH6265425.1"/>
    <property type="molecule type" value="Genomic_DNA"/>
</dbReference>
<feature type="transmembrane region" description="Helical" evidence="2">
    <location>
        <begin position="15"/>
        <end position="33"/>
    </location>
</feature>
<proteinExistence type="predicted"/>
<dbReference type="InterPro" id="IPR036249">
    <property type="entry name" value="Thioredoxin-like_sf"/>
</dbReference>